<dbReference type="OrthoDB" id="8277135at2"/>
<evidence type="ECO:0000256" key="1">
    <source>
        <dbReference type="ARBA" id="ARBA00023015"/>
    </source>
</evidence>
<keyword evidence="2" id="KW-0238">DNA-binding</keyword>
<keyword evidence="1" id="KW-0805">Transcription regulation</keyword>
<dbReference type="SMART" id="SM00421">
    <property type="entry name" value="HTH_LUXR"/>
    <property type="match status" value="1"/>
</dbReference>
<dbReference type="CDD" id="cd06170">
    <property type="entry name" value="LuxR_C_like"/>
    <property type="match status" value="1"/>
</dbReference>
<accession>A3VDJ6</accession>
<feature type="domain" description="HTH luxR-type" evidence="5">
    <location>
        <begin position="117"/>
        <end position="182"/>
    </location>
</feature>
<comment type="caution">
    <text evidence="6">The sequence shown here is derived from an EMBL/GenBank/DDBJ whole genome shotgun (WGS) entry which is preliminary data.</text>
</comment>
<evidence type="ECO:0000259" key="5">
    <source>
        <dbReference type="PROSITE" id="PS50043"/>
    </source>
</evidence>
<dbReference type="STRING" id="314271.RB2654_02689"/>
<keyword evidence="4" id="KW-0472">Membrane</keyword>
<dbReference type="Gene3D" id="1.10.10.10">
    <property type="entry name" value="Winged helix-like DNA-binding domain superfamily/Winged helix DNA-binding domain"/>
    <property type="match status" value="1"/>
</dbReference>
<evidence type="ECO:0000256" key="2">
    <source>
        <dbReference type="ARBA" id="ARBA00023125"/>
    </source>
</evidence>
<name>A3VDJ6_9RHOB</name>
<reference evidence="6 7" key="1">
    <citation type="journal article" date="2010" name="J. Bacteriol.">
        <title>Genome sequences of Pelagibaca bermudensis HTCC2601T and Maritimibacter alkaliphilus HTCC2654T, the type strains of two marine Roseobacter genera.</title>
        <authorList>
            <person name="Thrash J.C."/>
            <person name="Cho J.C."/>
            <person name="Ferriera S."/>
            <person name="Johnson J."/>
            <person name="Vergin K.L."/>
            <person name="Giovannoni S.J."/>
        </authorList>
    </citation>
    <scope>NUCLEOTIDE SEQUENCE [LARGE SCALE GENOMIC DNA]</scope>
    <source>
        <strain evidence="6 7">HTCC2654</strain>
    </source>
</reference>
<dbReference type="AlphaFoldDB" id="A3VDJ6"/>
<dbReference type="EMBL" id="AAMT01000004">
    <property type="protein sequence ID" value="EAQ13585.1"/>
    <property type="molecule type" value="Genomic_DNA"/>
</dbReference>
<evidence type="ECO:0000256" key="4">
    <source>
        <dbReference type="SAM" id="Phobius"/>
    </source>
</evidence>
<feature type="transmembrane region" description="Helical" evidence="4">
    <location>
        <begin position="70"/>
        <end position="90"/>
    </location>
</feature>
<gene>
    <name evidence="6" type="ORF">RB2654_02689</name>
</gene>
<dbReference type="PANTHER" id="PTHR44688">
    <property type="entry name" value="DNA-BINDING TRANSCRIPTIONAL ACTIVATOR DEVR_DOSR"/>
    <property type="match status" value="1"/>
</dbReference>
<sequence>MEYRRIAAPAEVKAAPKPKSGSKSAWRNHVAALQSIVIFQVFCTVLFLGKTLSDLLGIPLYFLPWSVLETIELLAALGMLLGVISGMLLFREGHKRMMEAERRMNAAAGEFHEHLLSQFDEWELTPTEKDIALYVVKGFSNLEIASLRGTTESTVKSQVSAIFRKSGVNSRQQLATWAVEDLIEALTPTTEPDSAEQV</sequence>
<keyword evidence="7" id="KW-1185">Reference proteome</keyword>
<organism evidence="6 7">
    <name type="scientific">Maritimibacter alkaliphilus HTCC2654</name>
    <dbReference type="NCBI Taxonomy" id="314271"/>
    <lineage>
        <taxon>Bacteria</taxon>
        <taxon>Pseudomonadati</taxon>
        <taxon>Pseudomonadota</taxon>
        <taxon>Alphaproteobacteria</taxon>
        <taxon>Rhodobacterales</taxon>
        <taxon>Roseobacteraceae</taxon>
        <taxon>Maritimibacter</taxon>
    </lineage>
</organism>
<dbReference type="GO" id="GO:0006355">
    <property type="term" value="P:regulation of DNA-templated transcription"/>
    <property type="evidence" value="ECO:0007669"/>
    <property type="project" value="InterPro"/>
</dbReference>
<feature type="transmembrane region" description="Helical" evidence="4">
    <location>
        <begin position="30"/>
        <end position="50"/>
    </location>
</feature>
<dbReference type="eggNOG" id="COG2197">
    <property type="taxonomic scope" value="Bacteria"/>
</dbReference>
<keyword evidence="4" id="KW-1133">Transmembrane helix</keyword>
<protein>
    <submittedName>
        <fullName evidence="6">Transcriptional regulator, LuxR family protein</fullName>
    </submittedName>
</protein>
<keyword evidence="4" id="KW-0812">Transmembrane</keyword>
<dbReference type="Proteomes" id="UP000002931">
    <property type="component" value="Unassembled WGS sequence"/>
</dbReference>
<dbReference type="PRINTS" id="PR00038">
    <property type="entry name" value="HTHLUXR"/>
</dbReference>
<evidence type="ECO:0000313" key="7">
    <source>
        <dbReference type="Proteomes" id="UP000002931"/>
    </source>
</evidence>
<dbReference type="PROSITE" id="PS50043">
    <property type="entry name" value="HTH_LUXR_2"/>
    <property type="match status" value="1"/>
</dbReference>
<evidence type="ECO:0000256" key="3">
    <source>
        <dbReference type="ARBA" id="ARBA00023163"/>
    </source>
</evidence>
<dbReference type="InterPro" id="IPR036388">
    <property type="entry name" value="WH-like_DNA-bd_sf"/>
</dbReference>
<dbReference type="PANTHER" id="PTHR44688:SF16">
    <property type="entry name" value="DNA-BINDING TRANSCRIPTIONAL ACTIVATOR DEVR_DOSR"/>
    <property type="match status" value="1"/>
</dbReference>
<evidence type="ECO:0000313" key="6">
    <source>
        <dbReference type="EMBL" id="EAQ13585.1"/>
    </source>
</evidence>
<dbReference type="InterPro" id="IPR000792">
    <property type="entry name" value="Tscrpt_reg_LuxR_C"/>
</dbReference>
<dbReference type="HOGENOM" id="CLU_109818_1_1_5"/>
<dbReference type="Pfam" id="PF00196">
    <property type="entry name" value="GerE"/>
    <property type="match status" value="1"/>
</dbReference>
<dbReference type="InterPro" id="IPR016032">
    <property type="entry name" value="Sig_transdc_resp-reg_C-effctor"/>
</dbReference>
<dbReference type="RefSeq" id="WP_008328467.1">
    <property type="nucleotide sequence ID" value="NZ_CH902578.1"/>
</dbReference>
<dbReference type="SUPFAM" id="SSF46894">
    <property type="entry name" value="C-terminal effector domain of the bipartite response regulators"/>
    <property type="match status" value="1"/>
</dbReference>
<dbReference type="GO" id="GO:0003677">
    <property type="term" value="F:DNA binding"/>
    <property type="evidence" value="ECO:0007669"/>
    <property type="project" value="UniProtKB-KW"/>
</dbReference>
<proteinExistence type="predicted"/>
<keyword evidence="3" id="KW-0804">Transcription</keyword>